<dbReference type="PANTHER" id="PTHR33284">
    <property type="entry name" value="RIBOSOMAL PROTEIN L25/GLN-TRNA SYNTHETASE, ANTI-CODON-BINDING DOMAIN-CONTAINING PROTEIN"/>
    <property type="match status" value="1"/>
</dbReference>
<evidence type="ECO:0000256" key="2">
    <source>
        <dbReference type="ARBA" id="ARBA00022884"/>
    </source>
</evidence>
<comment type="caution">
    <text evidence="9">The sequence shown here is derived from an EMBL/GenBank/DDBJ whole genome shotgun (WGS) entry which is preliminary data.</text>
</comment>
<dbReference type="NCBIfam" id="TIGR00731">
    <property type="entry name" value="bL25_bact_ctc"/>
    <property type="match status" value="1"/>
</dbReference>
<gene>
    <name evidence="5" type="primary">rplY</name>
    <name evidence="5" type="synonym">ctc</name>
    <name evidence="9" type="ORF">GCM10010528_00540</name>
</gene>
<reference evidence="10" key="1">
    <citation type="journal article" date="2019" name="Int. J. Syst. Evol. Microbiol.">
        <title>The Global Catalogue of Microorganisms (GCM) 10K type strain sequencing project: providing services to taxonomists for standard genome sequencing and annotation.</title>
        <authorList>
            <consortium name="The Broad Institute Genomics Platform"/>
            <consortium name="The Broad Institute Genome Sequencing Center for Infectious Disease"/>
            <person name="Wu L."/>
            <person name="Ma J."/>
        </authorList>
    </citation>
    <scope>NUCLEOTIDE SEQUENCE [LARGE SCALE GENOMIC DNA]</scope>
    <source>
        <strain evidence="10">JCM 14234</strain>
    </source>
</reference>
<dbReference type="InterPro" id="IPR020056">
    <property type="entry name" value="Rbsml_bL25/Gln-tRNA_synth_N"/>
</dbReference>
<dbReference type="InterPro" id="IPR011035">
    <property type="entry name" value="Ribosomal_bL25/Gln-tRNA_synth"/>
</dbReference>
<accession>A0ABP6KW44</accession>
<proteinExistence type="inferred from homology"/>
<feature type="domain" description="Large ribosomal subunit protein bL25 beta" evidence="8">
    <location>
        <begin position="103"/>
        <end position="182"/>
    </location>
</feature>
<dbReference type="Gene3D" id="2.40.240.10">
    <property type="entry name" value="Ribosomal Protein L25, Chain P"/>
    <property type="match status" value="1"/>
</dbReference>
<evidence type="ECO:0000313" key="10">
    <source>
        <dbReference type="Proteomes" id="UP001501035"/>
    </source>
</evidence>
<dbReference type="InterPro" id="IPR020057">
    <property type="entry name" value="Ribosomal_bL25_b-dom"/>
</dbReference>
<sequence length="206" mass="21260">MAASSAPKLTAALREEKGKGAARRARRAGNVPAVIYGHGETPRHLSVSARDFATILRASGTNAVIDLDIEGKSQLALTKQLDIHPIRGYIEHADFLIVRRGEKVTVDVVIVVEGDAQGGTVVTQDANTLQVEADALSIPEQFAVSVEGATAGTSIHASDIELPKGVTLVSAPETLIVAVHEAKAAAEPEAETADATAADAAGEAGE</sequence>
<dbReference type="PANTHER" id="PTHR33284:SF1">
    <property type="entry name" value="RIBOSOMAL PROTEIN L25_GLN-TRNA SYNTHETASE, ANTI-CODON-BINDING DOMAIN-CONTAINING PROTEIN"/>
    <property type="match status" value="1"/>
</dbReference>
<comment type="function">
    <text evidence="5">This is one of the proteins that binds to the 5S RNA in the ribosome where it forms part of the central protuberance.</text>
</comment>
<dbReference type="InterPro" id="IPR029751">
    <property type="entry name" value="Ribosomal_L25_dom"/>
</dbReference>
<dbReference type="RefSeq" id="WP_290706583.1">
    <property type="nucleotide sequence ID" value="NZ_BAAAVS010000001.1"/>
</dbReference>
<feature type="compositionally biased region" description="Low complexity" evidence="6">
    <location>
        <begin position="193"/>
        <end position="206"/>
    </location>
</feature>
<dbReference type="Proteomes" id="UP001501035">
    <property type="component" value="Unassembled WGS sequence"/>
</dbReference>
<evidence type="ECO:0000313" key="9">
    <source>
        <dbReference type="EMBL" id="GAA3022363.1"/>
    </source>
</evidence>
<dbReference type="NCBIfam" id="NF004131">
    <property type="entry name" value="PRK05618.2-1"/>
    <property type="match status" value="1"/>
</dbReference>
<dbReference type="SUPFAM" id="SSF50715">
    <property type="entry name" value="Ribosomal protein L25-like"/>
    <property type="match status" value="1"/>
</dbReference>
<keyword evidence="4 5" id="KW-0687">Ribonucleoprotein</keyword>
<name>A0ABP6KW44_9ACTN</name>
<dbReference type="Pfam" id="PF14693">
    <property type="entry name" value="Ribosomal_TL5_C"/>
    <property type="match status" value="1"/>
</dbReference>
<evidence type="ECO:0000256" key="6">
    <source>
        <dbReference type="SAM" id="MobiDB-lite"/>
    </source>
</evidence>
<evidence type="ECO:0000256" key="5">
    <source>
        <dbReference type="HAMAP-Rule" id="MF_01334"/>
    </source>
</evidence>
<dbReference type="InterPro" id="IPR037121">
    <property type="entry name" value="Ribosomal_bL25_C"/>
</dbReference>
<organism evidence="9 10">
    <name type="scientific">Gordonia defluvii</name>
    <dbReference type="NCBI Taxonomy" id="283718"/>
    <lineage>
        <taxon>Bacteria</taxon>
        <taxon>Bacillati</taxon>
        <taxon>Actinomycetota</taxon>
        <taxon>Actinomycetes</taxon>
        <taxon>Mycobacteriales</taxon>
        <taxon>Gordoniaceae</taxon>
        <taxon>Gordonia</taxon>
    </lineage>
</organism>
<protein>
    <recommendedName>
        <fullName evidence="5">Large ribosomal subunit protein bL25</fullName>
    </recommendedName>
    <alternativeName>
        <fullName evidence="5">General stress protein CTC</fullName>
    </alternativeName>
</protein>
<keyword evidence="3 5" id="KW-0689">Ribosomal protein</keyword>
<keyword evidence="1 5" id="KW-0699">rRNA-binding</keyword>
<evidence type="ECO:0000256" key="1">
    <source>
        <dbReference type="ARBA" id="ARBA00022730"/>
    </source>
</evidence>
<dbReference type="InterPro" id="IPR020930">
    <property type="entry name" value="Ribosomal_uL5_bac-type"/>
</dbReference>
<dbReference type="CDD" id="cd00495">
    <property type="entry name" value="Ribosomal_L25_TL5_CTC"/>
    <property type="match status" value="1"/>
</dbReference>
<dbReference type="Gene3D" id="2.170.120.20">
    <property type="entry name" value="Ribosomal protein L25, beta domain"/>
    <property type="match status" value="1"/>
</dbReference>
<keyword evidence="10" id="KW-1185">Reference proteome</keyword>
<dbReference type="Pfam" id="PF01386">
    <property type="entry name" value="Ribosomal_L25p"/>
    <property type="match status" value="1"/>
</dbReference>
<comment type="similarity">
    <text evidence="5">Belongs to the bacterial ribosomal protein bL25 family. CTC subfamily.</text>
</comment>
<dbReference type="GO" id="GO:0005840">
    <property type="term" value="C:ribosome"/>
    <property type="evidence" value="ECO:0007669"/>
    <property type="project" value="UniProtKB-KW"/>
</dbReference>
<dbReference type="EMBL" id="BAAAVS010000001">
    <property type="protein sequence ID" value="GAA3022363.1"/>
    <property type="molecule type" value="Genomic_DNA"/>
</dbReference>
<evidence type="ECO:0000259" key="7">
    <source>
        <dbReference type="Pfam" id="PF01386"/>
    </source>
</evidence>
<feature type="region of interest" description="Disordered" evidence="6">
    <location>
        <begin position="1"/>
        <end position="26"/>
    </location>
</feature>
<keyword evidence="2 5" id="KW-0694">RNA-binding</keyword>
<feature type="region of interest" description="Disordered" evidence="6">
    <location>
        <begin position="186"/>
        <end position="206"/>
    </location>
</feature>
<comment type="subunit">
    <text evidence="5">Part of the 50S ribosomal subunit; part of the 5S rRNA/L5/L18/L25 subcomplex. Contacts the 5S rRNA. Binds to the 5S rRNA independently of L5 and L18.</text>
</comment>
<dbReference type="HAMAP" id="MF_01334">
    <property type="entry name" value="Ribosomal_bL25_CTC"/>
    <property type="match status" value="1"/>
</dbReference>
<evidence type="ECO:0000259" key="8">
    <source>
        <dbReference type="Pfam" id="PF14693"/>
    </source>
</evidence>
<evidence type="ECO:0000256" key="3">
    <source>
        <dbReference type="ARBA" id="ARBA00022980"/>
    </source>
</evidence>
<evidence type="ECO:0000256" key="4">
    <source>
        <dbReference type="ARBA" id="ARBA00023274"/>
    </source>
</evidence>
<dbReference type="InterPro" id="IPR001021">
    <property type="entry name" value="Ribosomal_bL25_long"/>
</dbReference>
<feature type="domain" description="Large ribosomal subunit protein bL25 L25" evidence="7">
    <location>
        <begin position="9"/>
        <end position="95"/>
    </location>
</feature>